<dbReference type="EMBL" id="FQ790343">
    <property type="protein sequence ID" value="CCD52460.1"/>
    <property type="molecule type" value="Genomic_DNA"/>
</dbReference>
<feature type="region of interest" description="Disordered" evidence="1">
    <location>
        <begin position="350"/>
        <end position="427"/>
    </location>
</feature>
<feature type="compositionally biased region" description="Polar residues" evidence="1">
    <location>
        <begin position="304"/>
        <end position="337"/>
    </location>
</feature>
<name>G2YLG2_BOTF4</name>
<reference evidence="3" key="1">
    <citation type="journal article" date="2011" name="PLoS Genet.">
        <title>Genomic analysis of the necrotrophic fungal pathogens Sclerotinia sclerotiorum and Botrytis cinerea.</title>
        <authorList>
            <person name="Amselem J."/>
            <person name="Cuomo C.A."/>
            <person name="van Kan J.A."/>
            <person name="Viaud M."/>
            <person name="Benito E.P."/>
            <person name="Couloux A."/>
            <person name="Coutinho P.M."/>
            <person name="de Vries R.P."/>
            <person name="Dyer P.S."/>
            <person name="Fillinger S."/>
            <person name="Fournier E."/>
            <person name="Gout L."/>
            <person name="Hahn M."/>
            <person name="Kohn L."/>
            <person name="Lapalu N."/>
            <person name="Plummer K.M."/>
            <person name="Pradier J.M."/>
            <person name="Quevillon E."/>
            <person name="Sharon A."/>
            <person name="Simon A."/>
            <person name="ten Have A."/>
            <person name="Tudzynski B."/>
            <person name="Tudzynski P."/>
            <person name="Wincker P."/>
            <person name="Andrew M."/>
            <person name="Anthouard V."/>
            <person name="Beever R.E."/>
            <person name="Beffa R."/>
            <person name="Benoit I."/>
            <person name="Bouzid O."/>
            <person name="Brault B."/>
            <person name="Chen Z."/>
            <person name="Choquer M."/>
            <person name="Collemare J."/>
            <person name="Cotton P."/>
            <person name="Danchin E.G."/>
            <person name="Da Silva C."/>
            <person name="Gautier A."/>
            <person name="Giraud C."/>
            <person name="Giraud T."/>
            <person name="Gonzalez C."/>
            <person name="Grossetete S."/>
            <person name="Guldener U."/>
            <person name="Henrissat B."/>
            <person name="Howlett B.J."/>
            <person name="Kodira C."/>
            <person name="Kretschmer M."/>
            <person name="Lappartient A."/>
            <person name="Leroch M."/>
            <person name="Levis C."/>
            <person name="Mauceli E."/>
            <person name="Neuveglise C."/>
            <person name="Oeser B."/>
            <person name="Pearson M."/>
            <person name="Poulain J."/>
            <person name="Poussereau N."/>
            <person name="Quesneville H."/>
            <person name="Rascle C."/>
            <person name="Schumacher J."/>
            <person name="Segurens B."/>
            <person name="Sexton A."/>
            <person name="Silva E."/>
            <person name="Sirven C."/>
            <person name="Soanes D.M."/>
            <person name="Talbot N.J."/>
            <person name="Templeton M."/>
            <person name="Yandava C."/>
            <person name="Yarden O."/>
            <person name="Zeng Q."/>
            <person name="Rollins J.A."/>
            <person name="Lebrun M.H."/>
            <person name="Dickman M."/>
        </authorList>
    </citation>
    <scope>NUCLEOTIDE SEQUENCE [LARGE SCALE GENOMIC DNA]</scope>
    <source>
        <strain evidence="3">T4</strain>
    </source>
</reference>
<organism evidence="2 3">
    <name type="scientific">Botryotinia fuckeliana (strain T4)</name>
    <name type="common">Noble rot fungus</name>
    <name type="synonym">Botrytis cinerea</name>
    <dbReference type="NCBI Taxonomy" id="999810"/>
    <lineage>
        <taxon>Eukaryota</taxon>
        <taxon>Fungi</taxon>
        <taxon>Dikarya</taxon>
        <taxon>Ascomycota</taxon>
        <taxon>Pezizomycotina</taxon>
        <taxon>Leotiomycetes</taxon>
        <taxon>Helotiales</taxon>
        <taxon>Sclerotiniaceae</taxon>
        <taxon>Botrytis</taxon>
    </lineage>
</organism>
<evidence type="ECO:0000313" key="3">
    <source>
        <dbReference type="Proteomes" id="UP000008177"/>
    </source>
</evidence>
<evidence type="ECO:0000256" key="1">
    <source>
        <dbReference type="SAM" id="MobiDB-lite"/>
    </source>
</evidence>
<dbReference type="Proteomes" id="UP000008177">
    <property type="component" value="Unplaced contigs"/>
</dbReference>
<dbReference type="STRING" id="999810.G2YLG2"/>
<feature type="compositionally biased region" description="Polar residues" evidence="1">
    <location>
        <begin position="350"/>
        <end position="377"/>
    </location>
</feature>
<protein>
    <recommendedName>
        <fullName evidence="4">RRM domain-containing protein</fullName>
    </recommendedName>
</protein>
<proteinExistence type="predicted"/>
<evidence type="ECO:0008006" key="4">
    <source>
        <dbReference type="Google" id="ProtNLM"/>
    </source>
</evidence>
<sequence>MNYHSKPNKAGQSGPILPITYDANMNPRNVFLLDGTTPASIQERLAAALKDNHRRKEAEEADLAYRFPQSCISFTDLPDNQFQNQDILAHPYARHQDTDESNYSNANRNLPSEGHRLRNIRRDFLMEPNVNTHIQLASSNDFAQQDGNEVARPHVLSGNTSRYRASNQFVQPRAPTISPTFGQTAEHGAVPGQYTSLDAPEHHTLSGPITESTAPPTGPISRDAPRSPQVQHTSFHQNRRSRNGGHFWRNYNHFVAPPQQGTSYQPINQQSVRPQYLEDFRRINAYNRIDLYDVEAWAQRRQETGQVSPPLNYFTQSTTSDESYSGSATPTYTPGQNTYYDIQTLTYPQESQYTPNPANQRSNPVQSHNPHTITSMNAELDLPPSIDPYASQFSLPPSRKLQRRNRSFVPSSEDSQTSSGNYKGNPRAGIRELSDHLNCALWLTNLAADIQAHEVFDEIHTGAVSAFEITRPQGEYIMSAAKLIFKHPEAAALFKDQCNNEHGIIIRGRRVNARYNTFGYRRYKSEDKTRMISIEGPSRYVVYDDLKVFFETFCDHELSGWEYVEAAVKGNRKMIMGFARINGQATQCLEALQMHPVYGEHLVVQYTPDPCARDSP</sequence>
<dbReference type="InParanoid" id="G2YLG2"/>
<accession>G2YLG2</accession>
<dbReference type="AlphaFoldDB" id="G2YLG2"/>
<feature type="compositionally biased region" description="Polar residues" evidence="1">
    <location>
        <begin position="408"/>
        <end position="422"/>
    </location>
</feature>
<evidence type="ECO:0000313" key="2">
    <source>
        <dbReference type="EMBL" id="CCD52460.1"/>
    </source>
</evidence>
<dbReference type="HOGENOM" id="CLU_462304_0_0_1"/>
<feature type="region of interest" description="Disordered" evidence="1">
    <location>
        <begin position="198"/>
        <end position="248"/>
    </location>
</feature>
<dbReference type="OrthoDB" id="3508416at2759"/>
<feature type="compositionally biased region" description="Polar residues" evidence="1">
    <location>
        <begin position="101"/>
        <end position="110"/>
    </location>
</feature>
<feature type="region of interest" description="Disordered" evidence="1">
    <location>
        <begin position="303"/>
        <end position="337"/>
    </location>
</feature>
<feature type="region of interest" description="Disordered" evidence="1">
    <location>
        <begin position="95"/>
        <end position="115"/>
    </location>
</feature>
<gene>
    <name evidence="2" type="ORF">BofuT4_P077530.1</name>
</gene>